<accession>A6JHK4</accession>
<evidence type="ECO:0000313" key="3">
    <source>
        <dbReference type="Proteomes" id="UP000234681"/>
    </source>
</evidence>
<dbReference type="EMBL" id="CH473986">
    <property type="protein sequence ID" value="EDL94328.1"/>
    <property type="molecule type" value="Genomic_DNA"/>
</dbReference>
<dbReference type="AlphaFoldDB" id="A6JHK4"/>
<gene>
    <name evidence="2" type="ORF">rCG_57700</name>
</gene>
<feature type="non-terminal residue" evidence="2">
    <location>
        <position position="101"/>
    </location>
</feature>
<keyword evidence="1" id="KW-1133">Transmembrane helix</keyword>
<dbReference type="Proteomes" id="UP000234681">
    <property type="component" value="Chromosome 1"/>
</dbReference>
<organism evidence="2 3">
    <name type="scientific">Rattus norvegicus</name>
    <name type="common">Rat</name>
    <dbReference type="NCBI Taxonomy" id="10116"/>
    <lineage>
        <taxon>Eukaryota</taxon>
        <taxon>Metazoa</taxon>
        <taxon>Chordata</taxon>
        <taxon>Craniata</taxon>
        <taxon>Vertebrata</taxon>
        <taxon>Euteleostomi</taxon>
        <taxon>Mammalia</taxon>
        <taxon>Eutheria</taxon>
        <taxon>Euarchontoglires</taxon>
        <taxon>Glires</taxon>
        <taxon>Rodentia</taxon>
        <taxon>Myomorpha</taxon>
        <taxon>Muroidea</taxon>
        <taxon>Muridae</taxon>
        <taxon>Murinae</taxon>
        <taxon>Rattus</taxon>
    </lineage>
</organism>
<keyword evidence="1" id="KW-0812">Transmembrane</keyword>
<evidence type="ECO:0000256" key="1">
    <source>
        <dbReference type="SAM" id="Phobius"/>
    </source>
</evidence>
<name>A6JHK4_RAT</name>
<reference evidence="3" key="1">
    <citation type="submission" date="2005-09" db="EMBL/GenBank/DDBJ databases">
        <authorList>
            <person name="Mural R.J."/>
            <person name="Li P.W."/>
            <person name="Adams M.D."/>
            <person name="Amanatides P.G."/>
            <person name="Baden-Tillson H."/>
            <person name="Barnstead M."/>
            <person name="Chin S.H."/>
            <person name="Dew I."/>
            <person name="Evans C.A."/>
            <person name="Ferriera S."/>
            <person name="Flanigan M."/>
            <person name="Fosler C."/>
            <person name="Glodek A."/>
            <person name="Gu Z."/>
            <person name="Holt R.A."/>
            <person name="Jennings D."/>
            <person name="Kraft C.L."/>
            <person name="Lu F."/>
            <person name="Nguyen T."/>
            <person name="Nusskern D.R."/>
            <person name="Pfannkoch C.M."/>
            <person name="Sitter C."/>
            <person name="Sutton G.G."/>
            <person name="Venter J.C."/>
            <person name="Wang Z."/>
            <person name="Woodage T."/>
            <person name="Zheng X.H."/>
            <person name="Zhong F."/>
        </authorList>
    </citation>
    <scope>NUCLEOTIDE SEQUENCE [LARGE SCALE GENOMIC DNA]</scope>
    <source>
        <strain>BN</strain>
        <strain evidence="3">Sprague-Dawley</strain>
    </source>
</reference>
<keyword evidence="1" id="KW-0472">Membrane</keyword>
<evidence type="ECO:0000313" key="2">
    <source>
        <dbReference type="EMBL" id="EDL94328.1"/>
    </source>
</evidence>
<protein>
    <submittedName>
        <fullName evidence="2">RCG57700, isoform CRA_b</fullName>
    </submittedName>
</protein>
<feature type="transmembrane region" description="Helical" evidence="1">
    <location>
        <begin position="80"/>
        <end position="100"/>
    </location>
</feature>
<proteinExistence type="predicted"/>
<sequence>MVGSMFIADAHEKISVQTNEAILLALYEAVHLNRNFITVLAQSHPEMGLVTTPVSPTPTTPATPLGTTPPSSDGEATTCIIVFLINMILDLSFSLFSVFII</sequence>